<keyword evidence="2" id="KW-0813">Transport</keyword>
<keyword evidence="5" id="KW-0175">Coiled coil</keyword>
<dbReference type="InterPro" id="IPR027417">
    <property type="entry name" value="P-loop_NTPase"/>
</dbReference>
<dbReference type="EMBL" id="JABELX010000003">
    <property type="protein sequence ID" value="NNH69757.1"/>
    <property type="molecule type" value="Genomic_DNA"/>
</dbReference>
<dbReference type="PANTHER" id="PTHR43335:SF4">
    <property type="entry name" value="ABC TRANSPORTER, ATP-BINDING PROTEIN"/>
    <property type="match status" value="1"/>
</dbReference>
<dbReference type="GO" id="GO:0005524">
    <property type="term" value="F:ATP binding"/>
    <property type="evidence" value="ECO:0007669"/>
    <property type="project" value="UniProtKB-KW"/>
</dbReference>
<dbReference type="PROSITE" id="PS50893">
    <property type="entry name" value="ABC_TRANSPORTER_2"/>
    <property type="match status" value="1"/>
</dbReference>
<evidence type="ECO:0000256" key="5">
    <source>
        <dbReference type="SAM" id="Coils"/>
    </source>
</evidence>
<evidence type="ECO:0000259" key="6">
    <source>
        <dbReference type="PROSITE" id="PS50893"/>
    </source>
</evidence>
<dbReference type="SUPFAM" id="SSF52540">
    <property type="entry name" value="P-loop containing nucleoside triphosphate hydrolases"/>
    <property type="match status" value="1"/>
</dbReference>
<evidence type="ECO:0000256" key="4">
    <source>
        <dbReference type="ARBA" id="ARBA00022840"/>
    </source>
</evidence>
<keyword evidence="3" id="KW-0547">Nucleotide-binding</keyword>
<protein>
    <submittedName>
        <fullName evidence="7">ABC transporter ATP-binding protein</fullName>
    </submittedName>
</protein>
<keyword evidence="8" id="KW-1185">Reference proteome</keyword>
<dbReference type="InterPro" id="IPR003593">
    <property type="entry name" value="AAA+_ATPase"/>
</dbReference>
<evidence type="ECO:0000256" key="1">
    <source>
        <dbReference type="ARBA" id="ARBA00005417"/>
    </source>
</evidence>
<dbReference type="Proteomes" id="UP000586827">
    <property type="component" value="Unassembled WGS sequence"/>
</dbReference>
<reference evidence="7 8" key="1">
    <citation type="submission" date="2020-05" db="EMBL/GenBank/DDBJ databases">
        <title>MicrobeNet Type strains.</title>
        <authorList>
            <person name="Nicholson A.C."/>
        </authorList>
    </citation>
    <scope>NUCLEOTIDE SEQUENCE [LARGE SCALE GENOMIC DNA]</scope>
    <source>
        <strain evidence="7 8">JCM 3224</strain>
    </source>
</reference>
<gene>
    <name evidence="7" type="ORF">HLB23_07735</name>
</gene>
<comment type="similarity">
    <text evidence="1">Belongs to the ABC transporter superfamily.</text>
</comment>
<keyword evidence="4 7" id="KW-0067">ATP-binding</keyword>
<evidence type="ECO:0000313" key="7">
    <source>
        <dbReference type="EMBL" id="NNH69757.1"/>
    </source>
</evidence>
<dbReference type="SMART" id="SM00382">
    <property type="entry name" value="AAA"/>
    <property type="match status" value="1"/>
</dbReference>
<organism evidence="7 8">
    <name type="scientific">Nocardia uniformis</name>
    <dbReference type="NCBI Taxonomy" id="53432"/>
    <lineage>
        <taxon>Bacteria</taxon>
        <taxon>Bacillati</taxon>
        <taxon>Actinomycetota</taxon>
        <taxon>Actinomycetes</taxon>
        <taxon>Mycobacteriales</taxon>
        <taxon>Nocardiaceae</taxon>
        <taxon>Nocardia</taxon>
    </lineage>
</organism>
<name>A0A849C1N8_9NOCA</name>
<dbReference type="Pfam" id="PF00005">
    <property type="entry name" value="ABC_tran"/>
    <property type="match status" value="1"/>
</dbReference>
<dbReference type="Gene3D" id="3.40.50.300">
    <property type="entry name" value="P-loop containing nucleotide triphosphate hydrolases"/>
    <property type="match status" value="1"/>
</dbReference>
<feature type="domain" description="ABC transporter" evidence="6">
    <location>
        <begin position="9"/>
        <end position="233"/>
    </location>
</feature>
<evidence type="ECO:0000256" key="3">
    <source>
        <dbReference type="ARBA" id="ARBA00022741"/>
    </source>
</evidence>
<dbReference type="RefSeq" id="WP_067523111.1">
    <property type="nucleotide sequence ID" value="NZ_JABELX010000003.1"/>
</dbReference>
<dbReference type="InterPro" id="IPR003439">
    <property type="entry name" value="ABC_transporter-like_ATP-bd"/>
</dbReference>
<dbReference type="PANTHER" id="PTHR43335">
    <property type="entry name" value="ABC TRANSPORTER, ATP-BINDING PROTEIN"/>
    <property type="match status" value="1"/>
</dbReference>
<dbReference type="GO" id="GO:0016887">
    <property type="term" value="F:ATP hydrolysis activity"/>
    <property type="evidence" value="ECO:0007669"/>
    <property type="project" value="InterPro"/>
</dbReference>
<evidence type="ECO:0000256" key="2">
    <source>
        <dbReference type="ARBA" id="ARBA00022448"/>
    </source>
</evidence>
<dbReference type="AlphaFoldDB" id="A0A849C1N8"/>
<proteinExistence type="inferred from homology"/>
<feature type="coiled-coil region" evidence="5">
    <location>
        <begin position="258"/>
        <end position="285"/>
    </location>
</feature>
<comment type="caution">
    <text evidence="7">The sequence shown here is derived from an EMBL/GenBank/DDBJ whole genome shotgun (WGS) entry which is preliminary data.</text>
</comment>
<evidence type="ECO:0000313" key="8">
    <source>
        <dbReference type="Proteomes" id="UP000586827"/>
    </source>
</evidence>
<sequence length="320" mass="33231">MSRARPLAFAVTGLSKSFGVETPVRDVSFVVPAGTVAVLVGPPGAGKTTVLRMLLGLLTPTSGTANIGGPGSGVQRGRQAVGSMLTPRGLHPARTARDQLRVFAAAAGVSDDRVDELLTLVRLDAVADQRILGFTPGMQTRLALAVALLGEPPLLVLDDPTLGLDGAETAWLYDYLRTHTRRGGTVLLTTRTLSAALPVADELIVLDHGAIAYQGSPARLRRSHPDRLLVKSSSQIAFATALAAQGFTDAVMRPDGRLAVAEASVAQLEAAAAAAQVQLTEVTAEHIHPDQVLATLTRGPATPAYAAPSYSAPAAYGMSR</sequence>
<accession>A0A849C1N8</accession>